<evidence type="ECO:0000313" key="2">
    <source>
        <dbReference type="Proteomes" id="UP000017786"/>
    </source>
</evidence>
<proteinExistence type="predicted"/>
<sequence>MGVLLVSVADAGSGAPPADAGCVTAAALT</sequence>
<accession>U5X1A9</accession>
<name>U5X1A9_MYCKA</name>
<evidence type="ECO:0000313" key="1">
    <source>
        <dbReference type="EMBL" id="AGZ53966.1"/>
    </source>
</evidence>
<protein>
    <submittedName>
        <fullName evidence="1">Uncharacterized protein</fullName>
    </submittedName>
</protein>
<reference evidence="1 2" key="1">
    <citation type="submission" date="2013-10" db="EMBL/GenBank/DDBJ databases">
        <title>Genome sequence of Mycobacterium kansasii.</title>
        <authorList>
            <consortium name="McGill University Mycobacterium genome consortium"/>
            <person name="Veyrier F.J."/>
            <person name="Behr M.A."/>
        </authorList>
    </citation>
    <scope>NUCLEOTIDE SEQUENCE [LARGE SCALE GENOMIC DNA]</scope>
    <source>
        <strain evidence="1 2">ATCC 12478</strain>
    </source>
</reference>
<dbReference type="Proteomes" id="UP000017786">
    <property type="component" value="Chromosome"/>
</dbReference>
<dbReference type="AlphaFoldDB" id="U5X1A9"/>
<dbReference type="EMBL" id="CP006835">
    <property type="protein sequence ID" value="AGZ53966.1"/>
    <property type="molecule type" value="Genomic_DNA"/>
</dbReference>
<dbReference type="HOGENOM" id="CLU_3409695_0_0_11"/>
<organism evidence="1 2">
    <name type="scientific">Mycobacterium kansasii ATCC 12478</name>
    <dbReference type="NCBI Taxonomy" id="557599"/>
    <lineage>
        <taxon>Bacteria</taxon>
        <taxon>Bacillati</taxon>
        <taxon>Actinomycetota</taxon>
        <taxon>Actinomycetes</taxon>
        <taxon>Mycobacteriales</taxon>
        <taxon>Mycobacteriaceae</taxon>
        <taxon>Mycobacterium</taxon>
    </lineage>
</organism>
<dbReference type="KEGG" id="mkn:MKAN_02720"/>
<gene>
    <name evidence="1" type="ORF">MKAN_02720</name>
</gene>